<gene>
    <name evidence="1" type="ORF">D910_07129</name>
</gene>
<sequence>MVTYQSKKLIDRPQVANGAEALGAIPSITVRLLVSTSPWL</sequence>
<dbReference type="AlphaFoldDB" id="U4UBQ4"/>
<organism evidence="1 2">
    <name type="scientific">Dendroctonus ponderosae</name>
    <name type="common">Mountain pine beetle</name>
    <dbReference type="NCBI Taxonomy" id="77166"/>
    <lineage>
        <taxon>Eukaryota</taxon>
        <taxon>Metazoa</taxon>
        <taxon>Ecdysozoa</taxon>
        <taxon>Arthropoda</taxon>
        <taxon>Hexapoda</taxon>
        <taxon>Insecta</taxon>
        <taxon>Pterygota</taxon>
        <taxon>Neoptera</taxon>
        <taxon>Endopterygota</taxon>
        <taxon>Coleoptera</taxon>
        <taxon>Polyphaga</taxon>
        <taxon>Cucujiformia</taxon>
        <taxon>Curculionidae</taxon>
        <taxon>Scolytinae</taxon>
        <taxon>Dendroctonus</taxon>
    </lineage>
</organism>
<evidence type="ECO:0000313" key="1">
    <source>
        <dbReference type="EMBL" id="ERL89768.1"/>
    </source>
</evidence>
<evidence type="ECO:0000313" key="2">
    <source>
        <dbReference type="Proteomes" id="UP000030742"/>
    </source>
</evidence>
<reference evidence="1 2" key="1">
    <citation type="journal article" date="2013" name="Genome Biol.">
        <title>Draft genome of the mountain pine beetle, Dendroctonus ponderosae Hopkins, a major forest pest.</title>
        <authorList>
            <person name="Keeling C.I."/>
            <person name="Yuen M.M."/>
            <person name="Liao N.Y."/>
            <person name="Docking T.R."/>
            <person name="Chan S.K."/>
            <person name="Taylor G.A."/>
            <person name="Palmquist D.L."/>
            <person name="Jackman S.D."/>
            <person name="Nguyen A."/>
            <person name="Li M."/>
            <person name="Henderson H."/>
            <person name="Janes J.K."/>
            <person name="Zhao Y."/>
            <person name="Pandoh P."/>
            <person name="Moore R."/>
            <person name="Sperling F.A."/>
            <person name="Huber D.P."/>
            <person name="Birol I."/>
            <person name="Jones S.J."/>
            <person name="Bohlmann J."/>
        </authorList>
    </citation>
    <scope>NUCLEOTIDE SEQUENCE</scope>
</reference>
<dbReference type="EMBL" id="KB632186">
    <property type="protein sequence ID" value="ERL89768.1"/>
    <property type="molecule type" value="Genomic_DNA"/>
</dbReference>
<name>U4UBQ4_DENPD</name>
<proteinExistence type="predicted"/>
<protein>
    <submittedName>
        <fullName evidence="1">Uncharacterized protein</fullName>
    </submittedName>
</protein>
<dbReference type="Proteomes" id="UP000030742">
    <property type="component" value="Unassembled WGS sequence"/>
</dbReference>
<accession>U4UBQ4</accession>